<dbReference type="InterPro" id="IPR050583">
    <property type="entry name" value="Mycobacterial_A85_antigen"/>
</dbReference>
<dbReference type="InterPro" id="IPR000801">
    <property type="entry name" value="Esterase-like"/>
</dbReference>
<feature type="signal peptide" evidence="1">
    <location>
        <begin position="1"/>
        <end position="21"/>
    </location>
</feature>
<dbReference type="RefSeq" id="WP_132410473.1">
    <property type="nucleotide sequence ID" value="NZ_SMKA01000129.1"/>
</dbReference>
<evidence type="ECO:0000313" key="2">
    <source>
        <dbReference type="EMBL" id="TDC25062.1"/>
    </source>
</evidence>
<organism evidence="2 3">
    <name type="scientific">Kribbella albertanoniae</name>
    <dbReference type="NCBI Taxonomy" id="1266829"/>
    <lineage>
        <taxon>Bacteria</taxon>
        <taxon>Bacillati</taxon>
        <taxon>Actinomycetota</taxon>
        <taxon>Actinomycetes</taxon>
        <taxon>Propionibacteriales</taxon>
        <taxon>Kribbellaceae</taxon>
        <taxon>Kribbella</taxon>
    </lineage>
</organism>
<dbReference type="Pfam" id="PF00756">
    <property type="entry name" value="Esterase"/>
    <property type="match status" value="1"/>
</dbReference>
<evidence type="ECO:0000256" key="1">
    <source>
        <dbReference type="SAM" id="SignalP"/>
    </source>
</evidence>
<dbReference type="SUPFAM" id="SSF53474">
    <property type="entry name" value="alpha/beta-Hydrolases"/>
    <property type="match status" value="1"/>
</dbReference>
<keyword evidence="3" id="KW-1185">Reference proteome</keyword>
<proteinExistence type="predicted"/>
<evidence type="ECO:0000313" key="3">
    <source>
        <dbReference type="Proteomes" id="UP000295075"/>
    </source>
</evidence>
<feature type="chain" id="PRO_5020242488" evidence="1">
    <location>
        <begin position="22"/>
        <end position="329"/>
    </location>
</feature>
<name>A0A4R4PRY0_9ACTN</name>
<dbReference type="AlphaFoldDB" id="A0A4R4PRY0"/>
<comment type="caution">
    <text evidence="2">The sequence shown here is derived from an EMBL/GenBank/DDBJ whole genome shotgun (WGS) entry which is preliminary data.</text>
</comment>
<dbReference type="InterPro" id="IPR029058">
    <property type="entry name" value="AB_hydrolase_fold"/>
</dbReference>
<protein>
    <submittedName>
        <fullName evidence="2">Esterase family protein</fullName>
    </submittedName>
</protein>
<gene>
    <name evidence="2" type="ORF">E1261_24925</name>
</gene>
<accession>A0A4R4PRY0</accession>
<dbReference type="Gene3D" id="3.40.50.1820">
    <property type="entry name" value="alpha/beta hydrolase"/>
    <property type="match status" value="1"/>
</dbReference>
<dbReference type="GO" id="GO:0016747">
    <property type="term" value="F:acyltransferase activity, transferring groups other than amino-acyl groups"/>
    <property type="evidence" value="ECO:0007669"/>
    <property type="project" value="TreeGrafter"/>
</dbReference>
<dbReference type="PANTHER" id="PTHR48098:SF1">
    <property type="entry name" value="DIACYLGLYCEROL ACYLTRANSFERASE_MYCOLYLTRANSFERASE AG85A"/>
    <property type="match status" value="1"/>
</dbReference>
<reference evidence="2 3" key="1">
    <citation type="submission" date="2019-03" db="EMBL/GenBank/DDBJ databases">
        <title>Draft genome sequences of novel Actinobacteria.</title>
        <authorList>
            <person name="Sahin N."/>
            <person name="Ay H."/>
            <person name="Saygin H."/>
        </authorList>
    </citation>
    <scope>NUCLEOTIDE SEQUENCE [LARGE SCALE GENOMIC DNA]</scope>
    <source>
        <strain evidence="2 3">JCM 30547</strain>
    </source>
</reference>
<dbReference type="EMBL" id="SMKA01000129">
    <property type="protein sequence ID" value="TDC25062.1"/>
    <property type="molecule type" value="Genomic_DNA"/>
</dbReference>
<dbReference type="OrthoDB" id="4527292at2"/>
<sequence>MKRSWIGVLLLALLPLTPATAAPPSTGVAVPAVQEASAGAEVVGVTKVADRLTDLSVRSPALGNRVVKVRLLTPDGWNPADRRQHWPTFWLLAGCCGDYTAWSGTDIAKIDSLRKVLVVMPEAGWNGWYSNWWNHGAGGDPAWETFHTVELRHLLEKGWGASSNRVVAGLSMGGQGALLYAARHPGMFRAAAAYSGSAHPLLNTESVNRIMGFFGGQGGDPLRVWGDPVAQRHIWAAHDPYYLAHRLKSLPVYLSCGDGTAGPLDPPGKTDALEADFNRQNHALAAALTRAGAKHLTTNFYGPGTHTWAYWQRELHTSLPILLKALNLH</sequence>
<keyword evidence="1" id="KW-0732">Signal</keyword>
<dbReference type="Proteomes" id="UP000295075">
    <property type="component" value="Unassembled WGS sequence"/>
</dbReference>
<dbReference type="PANTHER" id="PTHR48098">
    <property type="entry name" value="ENTEROCHELIN ESTERASE-RELATED"/>
    <property type="match status" value="1"/>
</dbReference>